<proteinExistence type="predicted"/>
<dbReference type="Pfam" id="PF06674">
    <property type="entry name" value="DUF1176"/>
    <property type="match status" value="1"/>
</dbReference>
<protein>
    <submittedName>
        <fullName evidence="2">DUF1176 domain-containing protein</fullName>
    </submittedName>
</protein>
<sequence length="423" mass="45680">MKNWPGILAPLALCVGPAWGAEPSYDTFGAWSVVCDNGLACDARGFADDGGDAPELTFHRDAGPEAQTTVTIYAPLSFDRKAVGVDGHGLVLFATEWVSGDEGSSLTAHQPAVVSAFVDRIRHAAFLDIGRNIVPLKGLVAALSRMDARQGRTNGQTALIRRGLRPASVVPERPRLPYIPVYHRHIVFDPGEQDRLMARARKGQAHFIRSESCDPPEDNMQKFLKNGVYGLDQDTALVMIGCQMGPYQGNSILFVVSRGRADVPKPVRLVIPRLHHGDTGEYGPVLTYPDFDTATGTLTTVAMGRARNDCGTGAQWRWDGAHFVLTGMTLQEACGGSAPLGNWSTVYRSASSGGEGAGGNPHLFHIPAHSQENSVSVGNPCRDMVSFSPLRLQGRKTWRAHRLQCRYGAARQPSRPVPHAGCP</sequence>
<dbReference type="Proteomes" id="UP000522590">
    <property type="component" value="Unassembled WGS sequence"/>
</dbReference>
<evidence type="ECO:0000313" key="2">
    <source>
        <dbReference type="EMBL" id="NVN37028.1"/>
    </source>
</evidence>
<dbReference type="RefSeq" id="WP_176643117.1">
    <property type="nucleotide sequence ID" value="NZ_JABXXS010000016.1"/>
</dbReference>
<gene>
    <name evidence="2" type="ORF">HUK81_08770</name>
</gene>
<feature type="chain" id="PRO_5032400180" evidence="1">
    <location>
        <begin position="21"/>
        <end position="423"/>
    </location>
</feature>
<evidence type="ECO:0000313" key="3">
    <source>
        <dbReference type="Proteomes" id="UP000522590"/>
    </source>
</evidence>
<organism evidence="2 3">
    <name type="scientific">Komagataeibacter swingsii</name>
    <dbReference type="NCBI Taxonomy" id="215220"/>
    <lineage>
        <taxon>Bacteria</taxon>
        <taxon>Pseudomonadati</taxon>
        <taxon>Pseudomonadota</taxon>
        <taxon>Alphaproteobacteria</taxon>
        <taxon>Acetobacterales</taxon>
        <taxon>Acetobacteraceae</taxon>
        <taxon>Komagataeibacter</taxon>
    </lineage>
</organism>
<comment type="caution">
    <text evidence="2">The sequence shown here is derived from an EMBL/GenBank/DDBJ whole genome shotgun (WGS) entry which is preliminary data.</text>
</comment>
<dbReference type="EMBL" id="JABXXS010000016">
    <property type="protein sequence ID" value="NVN37028.1"/>
    <property type="molecule type" value="Genomic_DNA"/>
</dbReference>
<feature type="signal peptide" evidence="1">
    <location>
        <begin position="1"/>
        <end position="20"/>
    </location>
</feature>
<accession>A0A850NZA6</accession>
<reference evidence="2 3" key="1">
    <citation type="submission" date="2020-06" db="EMBL/GenBank/DDBJ databases">
        <title>Description of novel acetic acid bacteria.</title>
        <authorList>
            <person name="Sombolestani A."/>
        </authorList>
    </citation>
    <scope>NUCLEOTIDE SEQUENCE [LARGE SCALE GENOMIC DNA]</scope>
    <source>
        <strain evidence="2 3">LMG 25</strain>
    </source>
</reference>
<dbReference type="InterPro" id="IPR009560">
    <property type="entry name" value="DUF1176"/>
</dbReference>
<keyword evidence="1" id="KW-0732">Signal</keyword>
<dbReference type="AlphaFoldDB" id="A0A850NZA6"/>
<name>A0A850NZA6_9PROT</name>
<evidence type="ECO:0000256" key="1">
    <source>
        <dbReference type="SAM" id="SignalP"/>
    </source>
</evidence>